<protein>
    <submittedName>
        <fullName evidence="2">Type 2 lanthipeptide synthetase LanM family protein</fullName>
    </submittedName>
</protein>
<dbReference type="Gene3D" id="1.50.10.10">
    <property type="match status" value="1"/>
</dbReference>
<dbReference type="NCBIfam" id="TIGR03897">
    <property type="entry name" value="lanti_2_LanM"/>
    <property type="match status" value="1"/>
</dbReference>
<dbReference type="RefSeq" id="WP_049943790.1">
    <property type="nucleotide sequence ID" value="NZ_BAABDY010000005.1"/>
</dbReference>
<evidence type="ECO:0000259" key="1">
    <source>
        <dbReference type="Pfam" id="PF13575"/>
    </source>
</evidence>
<dbReference type="PANTHER" id="PTHR12736:SF7">
    <property type="entry name" value="LANC-LIKE PROTEIN 3"/>
    <property type="match status" value="1"/>
</dbReference>
<keyword evidence="3" id="KW-1185">Reference proteome</keyword>
<dbReference type="CDD" id="cd04792">
    <property type="entry name" value="LanM-like"/>
    <property type="match status" value="1"/>
</dbReference>
<gene>
    <name evidence="2" type="ORF">NC662_18880</name>
</gene>
<evidence type="ECO:0000313" key="2">
    <source>
        <dbReference type="EMBL" id="MDS0255773.1"/>
    </source>
</evidence>
<dbReference type="InterPro" id="IPR012341">
    <property type="entry name" value="6hp_glycosidase-like_sf"/>
</dbReference>
<organism evidence="2 3">
    <name type="scientific">Haloarcula argentinensis</name>
    <dbReference type="NCBI Taxonomy" id="43776"/>
    <lineage>
        <taxon>Archaea</taxon>
        <taxon>Methanobacteriati</taxon>
        <taxon>Methanobacteriota</taxon>
        <taxon>Stenosarchaea group</taxon>
        <taxon>Halobacteria</taxon>
        <taxon>Halobacteriales</taxon>
        <taxon>Haloarculaceae</taxon>
        <taxon>Haloarcula</taxon>
    </lineage>
</organism>
<feature type="domain" description="Lantibiotic biosynthesis protein dehydration" evidence="1">
    <location>
        <begin position="212"/>
        <end position="595"/>
    </location>
</feature>
<name>A0ABU2F6C2_HALAR</name>
<dbReference type="SMART" id="SM01260">
    <property type="entry name" value="LANC_like"/>
    <property type="match status" value="1"/>
</dbReference>
<dbReference type="Pfam" id="PF13575">
    <property type="entry name" value="DUF4135"/>
    <property type="match status" value="1"/>
</dbReference>
<dbReference type="Proteomes" id="UP001248536">
    <property type="component" value="Unassembled WGS sequence"/>
</dbReference>
<evidence type="ECO:0000313" key="3">
    <source>
        <dbReference type="Proteomes" id="UP001248536"/>
    </source>
</evidence>
<dbReference type="SUPFAM" id="SSF158745">
    <property type="entry name" value="LanC-like"/>
    <property type="match status" value="1"/>
</dbReference>
<dbReference type="InterPro" id="IPR025410">
    <property type="entry name" value="Lant_dehyd"/>
</dbReference>
<accession>A0ABU2F6C2</accession>
<dbReference type="PANTHER" id="PTHR12736">
    <property type="entry name" value="LANC-LIKE PROTEIN"/>
    <property type="match status" value="1"/>
</dbReference>
<reference evidence="2 3" key="1">
    <citation type="submission" date="2022-06" db="EMBL/GenBank/DDBJ databases">
        <title>Haloarcula sp. a new haloarchaeum isolate from saline soil.</title>
        <authorList>
            <person name="Strakova D."/>
            <person name="Galisteo C."/>
            <person name="Sanchez-Porro C."/>
            <person name="Ventosa A."/>
        </authorList>
    </citation>
    <scope>NUCLEOTIDE SEQUENCE [LARGE SCALE GENOMIC DNA]</scope>
    <source>
        <strain evidence="2 3">JCM 15760</strain>
    </source>
</reference>
<dbReference type="InterPro" id="IPR007822">
    <property type="entry name" value="LANC-like"/>
</dbReference>
<dbReference type="Pfam" id="PF05147">
    <property type="entry name" value="LANC_like"/>
    <property type="match status" value="1"/>
</dbReference>
<dbReference type="EMBL" id="JAMQCP010000005">
    <property type="protein sequence ID" value="MDS0255773.1"/>
    <property type="molecule type" value="Genomic_DNA"/>
</dbReference>
<comment type="caution">
    <text evidence="2">The sequence shown here is derived from an EMBL/GenBank/DDBJ whole genome shotgun (WGS) entry which is preliminary data.</text>
</comment>
<proteinExistence type="predicted"/>
<dbReference type="InterPro" id="IPR017146">
    <property type="entry name" value="Lanti_2_LanM"/>
</dbReference>
<sequence>MSDIFTEKERREIAGRARTLHERLNGPGNDPITEPPIEPDQMLREWKELFPDEESFQARLEREGFTESRVHEQMAATHWPANEPLPEWIFSVEALIEYIETNPDTDEEQISVPSDTPFRELLSPITRYACNQLPELTIPMEAVSPMVQNLISQLELLCTRALYVEFKSFVEYHDPELAAADPDEFTDPPTSYYEQFVDAMFKQGFRNLCIEYPVLVRQLVQIINQWINATDEVSRRIQTDRDALKSRFGISGDIISLEPLSDDAHNGGRLPVLVSFESGSVVYKPRSVDAGIRFYEILDRLKDYFSIPSIQTPKFCSRDGYGWMERIKYQDLPSEDATKRYYERAGAILCVAYVLNFTDIQLENLIVQGEHPMVVDGETIFHPHIGPDSWPVPTEIPAIVNDSVLSTALIRFSAGDPRKPDKEGFAASLAGLGRNSDRTKLSSRTRPIISAVNTDVMSVEIERVEVGLRTNTPSIGNTDQPPEEYIDAITQGFDEAYNTIQNLHADERFLTEIASPEIVRDVENRLVYRSTIQYVSILRSAVGRNPLQDGARLSLEFESLAVPFFDGQIGTDKYWPLYEAERQALRRLDVPRFSSRINQRKVFHDNSEVDVCVDNSGYENVRNRLDSMDATDRHRQIWLIQQSLDKSVPERSVPSSVEPTEKQLLLEAEGLFDKAIDVKIDTANSWVSITPDFSGTNLYPADHSLFWGRGGIALTAAALYDATGRDYYRQQVSDILSPTVESLFEGTLKCGLGGIRGIGSVIYVFSVVAELLDEEYYRKYAEKATHLVTENRLAADDTLDIMEGSAGTLLGLLAYYDRYGDSTVLDRAIACGDRLLEARTNIGGHQVWITSDDKYPLTGFSHGTSGIAYSLASLAAVTDDGRYAEATRDTIEFESELYDPSLVNWPKSTKSDKYVDRWCHGRSGMALTRIGIGEQLNDETLIDQAMSALSVTAKADPASLDNVCCGNAGRAEALLVGSRYTDINRSRALELAGRMLARRNDDGTLSLPGHSEWFVNPTFFDGVVGVAYTLLRARSSDTLPSVLLLE</sequence>
<dbReference type="PRINTS" id="PR01950">
    <property type="entry name" value="LANCSUPER"/>
</dbReference>
<dbReference type="PIRSF" id="PIRSF037228">
    <property type="entry name" value="Lant_mod_RumM"/>
    <property type="match status" value="1"/>
</dbReference>